<dbReference type="InterPro" id="IPR027417">
    <property type="entry name" value="P-loop_NTPase"/>
</dbReference>
<reference evidence="1 2" key="1">
    <citation type="submission" date="2019-03" db="EMBL/GenBank/DDBJ databases">
        <title>Draft genome sequences of novel Actinobacteria.</title>
        <authorList>
            <person name="Sahin N."/>
            <person name="Ay H."/>
            <person name="Saygin H."/>
        </authorList>
    </citation>
    <scope>NUCLEOTIDE SEQUENCE [LARGE SCALE GENOMIC DNA]</scope>
    <source>
        <strain evidence="1 2">JCM 13523</strain>
    </source>
</reference>
<sequence length="675" mass="73291">MVAATPWPERVASFVDRVPQRALMVRHLKASLETQAPCRFYIHGIEQSGRWSLASQFFHENVEDFKRNYVEVVARQADGLPVAVGDLLAQALIGLGAQESELPASDHARAHELQRRSVAQTYLMVIRDVMSAEQVRLLIPASPGVTVVVTSRSNLWELQAAYDFRAVALDELPPDAAWQLMVERLGDAATTVESDVLQKLVALCEGHPLLIRRLAARVGSRPDLAQRIIGDAENSGGGVLEQSEAKWLADQVYAALDDELRRAYRLLVLIPGPDFGARAAAAALDVEAQVAAGLIDKLVDGNMLRLASPGRYAYFRLLRPDAVSRIEDRDGRAAVVARVTDWYLSELDPRDGALANRWRVGALSESALVSVDRGEALVWFRAEQASVLACVAAAAGNGQHEVAVRLCLGLYKYAHHQGRLDLWLDCLQAGLRSAELTDNTAAITQLASHRGSAHLAKEEFEAARASFLQSLKCAREIGHAMGEQSALEWLGKVATAEAKLAMAEENSEAAAAKIDEAFRYYDDSEKVVQFAGETMPADQPPRMIALLGLQRARTAAIVPDPEASARWAGGALSFFDGSTEVENRAKCLMVLGFAAKSLSVGEDPVECFEKAAELFAEDGLRRGEADARFGLGIALAGRGRADEALVAYRRAHELYTELGAAEADEVLRAIESLGL</sequence>
<evidence type="ECO:0000313" key="2">
    <source>
        <dbReference type="Proteomes" id="UP000295124"/>
    </source>
</evidence>
<organism evidence="1 2">
    <name type="scientific">Kribbella antibiotica</name>
    <dbReference type="NCBI Taxonomy" id="190195"/>
    <lineage>
        <taxon>Bacteria</taxon>
        <taxon>Bacillati</taxon>
        <taxon>Actinomycetota</taxon>
        <taxon>Actinomycetes</taxon>
        <taxon>Propionibacteriales</taxon>
        <taxon>Kribbellaceae</taxon>
        <taxon>Kribbella</taxon>
    </lineage>
</organism>
<dbReference type="SMART" id="SM00028">
    <property type="entry name" value="TPR"/>
    <property type="match status" value="3"/>
</dbReference>
<dbReference type="Gene3D" id="1.25.40.10">
    <property type="entry name" value="Tetratricopeptide repeat domain"/>
    <property type="match status" value="2"/>
</dbReference>
<dbReference type="Proteomes" id="UP000295124">
    <property type="component" value="Unassembled WGS sequence"/>
</dbReference>
<keyword evidence="2" id="KW-1185">Reference proteome</keyword>
<dbReference type="InterPro" id="IPR011990">
    <property type="entry name" value="TPR-like_helical_dom_sf"/>
</dbReference>
<dbReference type="InterPro" id="IPR019734">
    <property type="entry name" value="TPR_rpt"/>
</dbReference>
<dbReference type="Gene3D" id="3.40.50.300">
    <property type="entry name" value="P-loop containing nucleotide triphosphate hydrolases"/>
    <property type="match status" value="1"/>
</dbReference>
<proteinExistence type="predicted"/>
<dbReference type="SUPFAM" id="SSF48452">
    <property type="entry name" value="TPR-like"/>
    <property type="match status" value="1"/>
</dbReference>
<dbReference type="EMBL" id="SMKX01000029">
    <property type="protein sequence ID" value="TDD59996.1"/>
    <property type="molecule type" value="Genomic_DNA"/>
</dbReference>
<comment type="caution">
    <text evidence="1">The sequence shown here is derived from an EMBL/GenBank/DDBJ whole genome shotgun (WGS) entry which is preliminary data.</text>
</comment>
<name>A0A4R4ZPC5_9ACTN</name>
<gene>
    <name evidence="1" type="ORF">E1263_12930</name>
</gene>
<dbReference type="SUPFAM" id="SSF52540">
    <property type="entry name" value="P-loop containing nucleoside triphosphate hydrolases"/>
    <property type="match status" value="1"/>
</dbReference>
<dbReference type="AlphaFoldDB" id="A0A4R4ZPC5"/>
<dbReference type="OrthoDB" id="4326794at2"/>
<dbReference type="GO" id="GO:0043531">
    <property type="term" value="F:ADP binding"/>
    <property type="evidence" value="ECO:0007669"/>
    <property type="project" value="InterPro"/>
</dbReference>
<evidence type="ECO:0000313" key="1">
    <source>
        <dbReference type="EMBL" id="TDD59996.1"/>
    </source>
</evidence>
<accession>A0A4R4ZPC5</accession>
<protein>
    <submittedName>
        <fullName evidence="1">Tetratricopeptide repeat protein</fullName>
    </submittedName>
</protein>